<evidence type="ECO:0000256" key="6">
    <source>
        <dbReference type="PROSITE-ProRule" id="PRU00546"/>
    </source>
</evidence>
<feature type="domain" description="J" evidence="7">
    <location>
        <begin position="6"/>
        <end position="73"/>
    </location>
</feature>
<dbReference type="FunFam" id="2.60.260.20:FF:000003">
    <property type="entry name" value="DnaJ subfamily A member 2"/>
    <property type="match status" value="1"/>
</dbReference>
<dbReference type="GO" id="GO:0030544">
    <property type="term" value="F:Hsp70 protein binding"/>
    <property type="evidence" value="ECO:0007669"/>
    <property type="project" value="InterPro"/>
</dbReference>
<dbReference type="FunFam" id="2.10.230.10:FF:000001">
    <property type="entry name" value="DnaJ subfamily A member 2"/>
    <property type="match status" value="1"/>
</dbReference>
<evidence type="ECO:0000259" key="7">
    <source>
        <dbReference type="PROSITE" id="PS50076"/>
    </source>
</evidence>
<dbReference type="GO" id="GO:0006457">
    <property type="term" value="P:protein folding"/>
    <property type="evidence" value="ECO:0007669"/>
    <property type="project" value="InterPro"/>
</dbReference>
<dbReference type="InParanoid" id="L0PDD1"/>
<dbReference type="Gene3D" id="2.10.230.10">
    <property type="entry name" value="Heat shock protein DnaJ, cysteine-rich domain"/>
    <property type="match status" value="1"/>
</dbReference>
<dbReference type="CDD" id="cd06257">
    <property type="entry name" value="DnaJ"/>
    <property type="match status" value="1"/>
</dbReference>
<sequence length="410" mass="46627">MVVNTSLYDILGVNPEASQTDIKKAFHKLALHNHPDKVSESERENASIRFREVQDAYDVLRDPETREIYDTYGLDGVQDCNNIIMDDLYAQMFENMDINGGFAEESIHENSFKNTKKDVYYDYEVTLEDLYQGKDVKMAGTRNIICPTCKGSGKKAYSFFKKCVFCDGKGVTIILKQIKPGMIIQQEIECQKCSGVGDMIQEKDKCKKCKGIKTIKQKNIYEINITKGMEDGEKIIFHGEADEEPGVETGDLVFTIKQKKHDRFKRLGCNLKSDLHITLSEALCGFSRVVVETLDGRGLYITHLPGKVLYPGQVLIIQREGMPKRLKNYEHGDLYLEVVVKFPPDGFLHKTQLKSLSALLPPNPIENNDLRNVDTVEYEIGSIEDIKMAESQYNELKINDISEKQSYSSQ</sequence>
<evidence type="ECO:0000256" key="5">
    <source>
        <dbReference type="ARBA" id="ARBA00023186"/>
    </source>
</evidence>
<feature type="non-terminal residue" evidence="9">
    <location>
        <position position="410"/>
    </location>
</feature>
<gene>
    <name evidence="9" type="ORF">PNEJI1_000423</name>
</gene>
<dbReference type="InterPro" id="IPR036869">
    <property type="entry name" value="J_dom_sf"/>
</dbReference>
<evidence type="ECO:0000256" key="1">
    <source>
        <dbReference type="ARBA" id="ARBA00022723"/>
    </source>
</evidence>
<dbReference type="STRING" id="1209962.L0PDD1"/>
<dbReference type="InterPro" id="IPR001623">
    <property type="entry name" value="DnaJ_domain"/>
</dbReference>
<dbReference type="SMART" id="SM00271">
    <property type="entry name" value="DnaJ"/>
    <property type="match status" value="1"/>
</dbReference>
<keyword evidence="5" id="KW-0143">Chaperone</keyword>
<dbReference type="InterPro" id="IPR008971">
    <property type="entry name" value="HSP40/DnaJ_pept-bd"/>
</dbReference>
<dbReference type="SUPFAM" id="SSF49493">
    <property type="entry name" value="HSP40/DnaJ peptide-binding domain"/>
    <property type="match status" value="2"/>
</dbReference>
<accession>L0PDD1</accession>
<dbReference type="InterPro" id="IPR018253">
    <property type="entry name" value="DnaJ_domain_CS"/>
</dbReference>
<evidence type="ECO:0000313" key="10">
    <source>
        <dbReference type="Proteomes" id="UP000010422"/>
    </source>
</evidence>
<dbReference type="PRINTS" id="PR00625">
    <property type="entry name" value="JDOMAIN"/>
</dbReference>
<proteinExistence type="predicted"/>
<dbReference type="PANTHER" id="PTHR43888">
    <property type="entry name" value="DNAJ-LIKE-2, ISOFORM A-RELATED"/>
    <property type="match status" value="1"/>
</dbReference>
<dbReference type="InterPro" id="IPR036410">
    <property type="entry name" value="HSP_DnaJ_Cys-rich_dom_sf"/>
</dbReference>
<dbReference type="PROSITE" id="PS51188">
    <property type="entry name" value="ZF_CR"/>
    <property type="match status" value="1"/>
</dbReference>
<evidence type="ECO:0000313" key="9">
    <source>
        <dbReference type="EMBL" id="CCJ30376.1"/>
    </source>
</evidence>
<evidence type="ECO:0000259" key="8">
    <source>
        <dbReference type="PROSITE" id="PS51188"/>
    </source>
</evidence>
<dbReference type="InterPro" id="IPR044713">
    <property type="entry name" value="DNJA1/2-like"/>
</dbReference>
<dbReference type="Pfam" id="PF00684">
    <property type="entry name" value="DnaJ_CXXCXGXG"/>
    <property type="match status" value="1"/>
</dbReference>
<evidence type="ECO:0000256" key="3">
    <source>
        <dbReference type="ARBA" id="ARBA00022771"/>
    </source>
</evidence>
<dbReference type="CDD" id="cd10747">
    <property type="entry name" value="DnaJ_C"/>
    <property type="match status" value="1"/>
</dbReference>
<protein>
    <recommendedName>
        <fullName evidence="11">Chaperone DnaJ</fullName>
    </recommendedName>
</protein>
<reference evidence="9 10" key="1">
    <citation type="journal article" date="2012" name="MBio">
        <title>De novo assembly of the Pneumocystis jirovecii genome from a single bronchoalveolar lavage fluid specimen from a patient.</title>
        <authorList>
            <person name="Cisse O.H."/>
            <person name="Pagni M."/>
            <person name="Hauser P.M."/>
        </authorList>
    </citation>
    <scope>NUCLEOTIDE SEQUENCE [LARGE SCALE GENOMIC DNA]</scope>
    <source>
        <strain evidence="9 10">SE8</strain>
    </source>
</reference>
<comment type="caution">
    <text evidence="9">The sequence shown here is derived from an EMBL/GenBank/DDBJ whole genome shotgun (WGS) entry which is preliminary data.</text>
</comment>
<dbReference type="PROSITE" id="PS00636">
    <property type="entry name" value="DNAJ_1"/>
    <property type="match status" value="1"/>
</dbReference>
<dbReference type="FunCoup" id="L0PDD1">
    <property type="interactions" value="203"/>
</dbReference>
<dbReference type="SUPFAM" id="SSF57938">
    <property type="entry name" value="DnaJ/Hsp40 cysteine-rich domain"/>
    <property type="match status" value="1"/>
</dbReference>
<name>L0PDD1_PNEJI</name>
<dbReference type="EMBL" id="CAKM01000248">
    <property type="protein sequence ID" value="CCJ30376.1"/>
    <property type="molecule type" value="Genomic_DNA"/>
</dbReference>
<evidence type="ECO:0008006" key="11">
    <source>
        <dbReference type="Google" id="ProtNLM"/>
    </source>
</evidence>
<dbReference type="Gene3D" id="2.60.260.20">
    <property type="entry name" value="Urease metallochaperone UreE, N-terminal domain"/>
    <property type="match status" value="2"/>
</dbReference>
<dbReference type="AlphaFoldDB" id="L0PDD1"/>
<evidence type="ECO:0000256" key="4">
    <source>
        <dbReference type="ARBA" id="ARBA00022833"/>
    </source>
</evidence>
<keyword evidence="3 6" id="KW-0863">Zinc-finger</keyword>
<dbReference type="Pfam" id="PF01556">
    <property type="entry name" value="DnaJ_C"/>
    <property type="match status" value="1"/>
</dbReference>
<evidence type="ECO:0000256" key="2">
    <source>
        <dbReference type="ARBA" id="ARBA00022737"/>
    </source>
</evidence>
<dbReference type="PROSITE" id="PS50076">
    <property type="entry name" value="DNAJ_2"/>
    <property type="match status" value="1"/>
</dbReference>
<dbReference type="CDD" id="cd10719">
    <property type="entry name" value="DnaJ_zf"/>
    <property type="match status" value="1"/>
</dbReference>
<dbReference type="Gene3D" id="1.10.287.110">
    <property type="entry name" value="DnaJ domain"/>
    <property type="match status" value="1"/>
</dbReference>
<dbReference type="Proteomes" id="UP000010422">
    <property type="component" value="Unassembled WGS sequence"/>
</dbReference>
<feature type="domain" description="CR-type" evidence="8">
    <location>
        <begin position="133"/>
        <end position="218"/>
    </location>
</feature>
<organism evidence="10">
    <name type="scientific">Pneumocystis jirovecii</name>
    <name type="common">Human pneumocystis pneumonia agent</name>
    <dbReference type="NCBI Taxonomy" id="42068"/>
    <lineage>
        <taxon>Eukaryota</taxon>
        <taxon>Fungi</taxon>
        <taxon>Dikarya</taxon>
        <taxon>Ascomycota</taxon>
        <taxon>Taphrinomycotina</taxon>
        <taxon>Pneumocystomycetes</taxon>
        <taxon>Pneumocystaceae</taxon>
        <taxon>Pneumocystis</taxon>
    </lineage>
</organism>
<dbReference type="InterPro" id="IPR001305">
    <property type="entry name" value="HSP_DnaJ_Cys-rich_dom"/>
</dbReference>
<dbReference type="GO" id="GO:0051082">
    <property type="term" value="F:unfolded protein binding"/>
    <property type="evidence" value="ECO:0007669"/>
    <property type="project" value="InterPro"/>
</dbReference>
<feature type="zinc finger region" description="CR-type" evidence="6">
    <location>
        <begin position="133"/>
        <end position="218"/>
    </location>
</feature>
<dbReference type="VEuPathDB" id="FungiDB:PNEJI1_000423"/>
<dbReference type="Pfam" id="PF00226">
    <property type="entry name" value="DnaJ"/>
    <property type="match status" value="1"/>
</dbReference>
<dbReference type="SUPFAM" id="SSF46565">
    <property type="entry name" value="Chaperone J-domain"/>
    <property type="match status" value="1"/>
</dbReference>
<keyword evidence="2" id="KW-0677">Repeat</keyword>
<dbReference type="GO" id="GO:0008270">
    <property type="term" value="F:zinc ion binding"/>
    <property type="evidence" value="ECO:0007669"/>
    <property type="project" value="UniProtKB-KW"/>
</dbReference>
<keyword evidence="1 6" id="KW-0479">Metal-binding</keyword>
<dbReference type="InterPro" id="IPR002939">
    <property type="entry name" value="DnaJ_C"/>
</dbReference>
<keyword evidence="4 6" id="KW-0862">Zinc</keyword>